<keyword evidence="11" id="KW-1185">Reference proteome</keyword>
<feature type="region of interest" description="Disordered" evidence="9">
    <location>
        <begin position="1"/>
        <end position="20"/>
    </location>
</feature>
<dbReference type="AlphaFoldDB" id="A0A7L9WTP3"/>
<comment type="subunit">
    <text evidence="7">Consists of a catalytic RNA component (M1 or rnpB) and a protein subunit.</text>
</comment>
<dbReference type="Gene3D" id="3.30.230.10">
    <property type="match status" value="1"/>
</dbReference>
<dbReference type="GO" id="GO:0042781">
    <property type="term" value="F:3'-tRNA processing endoribonuclease activity"/>
    <property type="evidence" value="ECO:0007669"/>
    <property type="project" value="TreeGrafter"/>
</dbReference>
<dbReference type="Pfam" id="PF00825">
    <property type="entry name" value="Ribonuclease_P"/>
    <property type="match status" value="1"/>
</dbReference>
<feature type="compositionally biased region" description="Pro residues" evidence="9">
    <location>
        <begin position="1"/>
        <end position="11"/>
    </location>
</feature>
<evidence type="ECO:0000313" key="11">
    <source>
        <dbReference type="Proteomes" id="UP000594118"/>
    </source>
</evidence>
<evidence type="ECO:0000256" key="7">
    <source>
        <dbReference type="HAMAP-Rule" id="MF_00227"/>
    </source>
</evidence>
<evidence type="ECO:0000256" key="4">
    <source>
        <dbReference type="ARBA" id="ARBA00022759"/>
    </source>
</evidence>
<organism evidence="10 11">
    <name type="scientific">Pseudooceanicola spongiae</name>
    <dbReference type="NCBI Taxonomy" id="2613965"/>
    <lineage>
        <taxon>Bacteria</taxon>
        <taxon>Pseudomonadati</taxon>
        <taxon>Pseudomonadota</taxon>
        <taxon>Alphaproteobacteria</taxon>
        <taxon>Rhodobacterales</taxon>
        <taxon>Paracoccaceae</taxon>
        <taxon>Pseudooceanicola</taxon>
    </lineage>
</organism>
<evidence type="ECO:0000256" key="9">
    <source>
        <dbReference type="SAM" id="MobiDB-lite"/>
    </source>
</evidence>
<evidence type="ECO:0000256" key="8">
    <source>
        <dbReference type="NCBIfam" id="TIGR00188"/>
    </source>
</evidence>
<gene>
    <name evidence="7 10" type="primary">rnpA</name>
    <name evidence="10" type="ORF">F3W81_19870</name>
</gene>
<dbReference type="PANTHER" id="PTHR33992:SF1">
    <property type="entry name" value="RIBONUCLEASE P PROTEIN COMPONENT"/>
    <property type="match status" value="1"/>
</dbReference>
<keyword evidence="5 7" id="KW-0378">Hydrolase</keyword>
<dbReference type="KEGG" id="pshq:F3W81_19870"/>
<accession>A0A7L9WTP3</accession>
<keyword evidence="3 7" id="KW-0540">Nuclease</keyword>
<dbReference type="EC" id="3.1.26.5" evidence="7 8"/>
<evidence type="ECO:0000256" key="1">
    <source>
        <dbReference type="ARBA" id="ARBA00002663"/>
    </source>
</evidence>
<dbReference type="GO" id="GO:0000049">
    <property type="term" value="F:tRNA binding"/>
    <property type="evidence" value="ECO:0007669"/>
    <property type="project" value="UniProtKB-UniRule"/>
</dbReference>
<comment type="similarity">
    <text evidence="7">Belongs to the RnpA family.</text>
</comment>
<evidence type="ECO:0000256" key="5">
    <source>
        <dbReference type="ARBA" id="ARBA00022801"/>
    </source>
</evidence>
<dbReference type="GO" id="GO:0030677">
    <property type="term" value="C:ribonuclease P complex"/>
    <property type="evidence" value="ECO:0007669"/>
    <property type="project" value="TreeGrafter"/>
</dbReference>
<reference evidence="10 11" key="1">
    <citation type="submission" date="2019-10" db="EMBL/GenBank/DDBJ databases">
        <title>Pseudopuniceibacterium sp. HQ09 islated from Antarctica.</title>
        <authorList>
            <person name="Liao L."/>
            <person name="Su S."/>
            <person name="Chen B."/>
            <person name="Yu Y."/>
        </authorList>
    </citation>
    <scope>NUCLEOTIDE SEQUENCE [LARGE SCALE GENOMIC DNA]</scope>
    <source>
        <strain evidence="10 11">HQ09</strain>
    </source>
</reference>
<dbReference type="HAMAP" id="MF_00227">
    <property type="entry name" value="RNase_P"/>
    <property type="match status" value="1"/>
</dbReference>
<dbReference type="InterPro" id="IPR000100">
    <property type="entry name" value="RNase_P"/>
</dbReference>
<keyword evidence="2 7" id="KW-0819">tRNA processing</keyword>
<dbReference type="EMBL" id="CP045201">
    <property type="protein sequence ID" value="QOL82888.1"/>
    <property type="molecule type" value="Genomic_DNA"/>
</dbReference>
<dbReference type="InterPro" id="IPR014721">
    <property type="entry name" value="Ribsml_uS5_D2-typ_fold_subgr"/>
</dbReference>
<dbReference type="InterPro" id="IPR020539">
    <property type="entry name" value="RNase_P_CS"/>
</dbReference>
<dbReference type="PANTHER" id="PTHR33992">
    <property type="entry name" value="RIBONUCLEASE P PROTEIN COMPONENT"/>
    <property type="match status" value="1"/>
</dbReference>
<sequence length="181" mass="19296">MTPPNAKPDPAPAAQTVDASAVSSCLDGGYSDAPAPVPSEAVNADTVNGFRRSGVLNVMIKRADFLLASRAKRHGGPAMLVQARKRAEGSTDVARVGFTCSKKVGNAVARNRAKRRLREIARAVLPEMAQPGWDYVLVGRKDSTAARPFDLLLSDLRVALDRLHAGQGDTPRPYPAKGKLK</sequence>
<dbReference type="InterPro" id="IPR020568">
    <property type="entry name" value="Ribosomal_Su5_D2-typ_SF"/>
</dbReference>
<evidence type="ECO:0000256" key="3">
    <source>
        <dbReference type="ARBA" id="ARBA00022722"/>
    </source>
</evidence>
<dbReference type="GO" id="GO:0001682">
    <property type="term" value="P:tRNA 5'-leader removal"/>
    <property type="evidence" value="ECO:0007669"/>
    <property type="project" value="UniProtKB-UniRule"/>
</dbReference>
<dbReference type="SUPFAM" id="SSF54211">
    <property type="entry name" value="Ribosomal protein S5 domain 2-like"/>
    <property type="match status" value="1"/>
</dbReference>
<keyword evidence="4 7" id="KW-0255">Endonuclease</keyword>
<evidence type="ECO:0000256" key="2">
    <source>
        <dbReference type="ARBA" id="ARBA00022694"/>
    </source>
</evidence>
<dbReference type="GO" id="GO:0004526">
    <property type="term" value="F:ribonuclease P activity"/>
    <property type="evidence" value="ECO:0007669"/>
    <property type="project" value="UniProtKB-UniRule"/>
</dbReference>
<comment type="catalytic activity">
    <reaction evidence="7">
        <text>Endonucleolytic cleavage of RNA, removing 5'-extranucleotides from tRNA precursor.</text>
        <dbReference type="EC" id="3.1.26.5"/>
    </reaction>
</comment>
<keyword evidence="6 7" id="KW-0694">RNA-binding</keyword>
<dbReference type="PROSITE" id="PS00648">
    <property type="entry name" value="RIBONUCLEASE_P"/>
    <property type="match status" value="1"/>
</dbReference>
<dbReference type="Proteomes" id="UP000594118">
    <property type="component" value="Chromosome"/>
</dbReference>
<evidence type="ECO:0000256" key="6">
    <source>
        <dbReference type="ARBA" id="ARBA00022884"/>
    </source>
</evidence>
<dbReference type="NCBIfam" id="TIGR00188">
    <property type="entry name" value="rnpA"/>
    <property type="match status" value="1"/>
</dbReference>
<comment type="function">
    <text evidence="1 7">RNaseP catalyzes the removal of the 5'-leader sequence from pre-tRNA to produce the mature 5'-terminus. It can also cleave other RNA substrates such as 4.5S RNA. The protein component plays an auxiliary but essential role in vivo by binding to the 5'-leader sequence and broadening the substrate specificity of the ribozyme.</text>
</comment>
<evidence type="ECO:0000313" key="10">
    <source>
        <dbReference type="EMBL" id="QOL82888.1"/>
    </source>
</evidence>
<protein>
    <recommendedName>
        <fullName evidence="7 8">Ribonuclease P protein component</fullName>
        <shortName evidence="7">RNase P protein</shortName>
        <shortName evidence="7">RNaseP protein</shortName>
        <ecNumber evidence="7 8">3.1.26.5</ecNumber>
    </recommendedName>
    <alternativeName>
        <fullName evidence="7">Protein C5</fullName>
    </alternativeName>
</protein>
<name>A0A7L9WTP3_9RHOB</name>
<proteinExistence type="inferred from homology"/>
<dbReference type="RefSeq" id="WP_193081252.1">
    <property type="nucleotide sequence ID" value="NZ_CP045201.1"/>
</dbReference>